<keyword evidence="1" id="KW-0472">Membrane</keyword>
<evidence type="ECO:0000256" key="1">
    <source>
        <dbReference type="SAM" id="Phobius"/>
    </source>
</evidence>
<proteinExistence type="predicted"/>
<reference evidence="2 3" key="1">
    <citation type="journal article" date="2019" name="Int. J. Syst. Evol. Microbiol.">
        <title>The Global Catalogue of Microorganisms (GCM) 10K type strain sequencing project: providing services to taxonomists for standard genome sequencing and annotation.</title>
        <authorList>
            <consortium name="The Broad Institute Genomics Platform"/>
            <consortium name="The Broad Institute Genome Sequencing Center for Infectious Disease"/>
            <person name="Wu L."/>
            <person name="Ma J."/>
        </authorList>
    </citation>
    <scope>NUCLEOTIDE SEQUENCE [LARGE SCALE GENOMIC DNA]</scope>
    <source>
        <strain evidence="2 3">JCM 16242</strain>
    </source>
</reference>
<keyword evidence="1" id="KW-0812">Transmembrane</keyword>
<keyword evidence="1" id="KW-1133">Transmembrane helix</keyword>
<dbReference type="Proteomes" id="UP001500657">
    <property type="component" value="Unassembled WGS sequence"/>
</dbReference>
<dbReference type="EMBL" id="BAAAFO010000002">
    <property type="protein sequence ID" value="GAA0250837.1"/>
    <property type="molecule type" value="Genomic_DNA"/>
</dbReference>
<gene>
    <name evidence="2" type="ORF">GCM10009126_15360</name>
</gene>
<comment type="caution">
    <text evidence="2">The sequence shown here is derived from an EMBL/GenBank/DDBJ whole genome shotgun (WGS) entry which is preliminary data.</text>
</comment>
<organism evidence="2 3">
    <name type="scientific">Rhodanobacter caeni</name>
    <dbReference type="NCBI Taxonomy" id="657654"/>
    <lineage>
        <taxon>Bacteria</taxon>
        <taxon>Pseudomonadati</taxon>
        <taxon>Pseudomonadota</taxon>
        <taxon>Gammaproteobacteria</taxon>
        <taxon>Lysobacterales</taxon>
        <taxon>Rhodanobacteraceae</taxon>
        <taxon>Rhodanobacter</taxon>
    </lineage>
</organism>
<feature type="transmembrane region" description="Helical" evidence="1">
    <location>
        <begin position="6"/>
        <end position="25"/>
    </location>
</feature>
<evidence type="ECO:0000313" key="2">
    <source>
        <dbReference type="EMBL" id="GAA0250837.1"/>
    </source>
</evidence>
<protein>
    <submittedName>
        <fullName evidence="2">Uncharacterized protein</fullName>
    </submittedName>
</protein>
<keyword evidence="3" id="KW-1185">Reference proteome</keyword>
<accession>A0ABN0UHM2</accession>
<name>A0ABN0UHM2_9GAMM</name>
<dbReference type="RefSeq" id="WP_343881824.1">
    <property type="nucleotide sequence ID" value="NZ_BAAAFO010000002.1"/>
</dbReference>
<feature type="transmembrane region" description="Helical" evidence="1">
    <location>
        <begin position="45"/>
        <end position="63"/>
    </location>
</feature>
<evidence type="ECO:0000313" key="3">
    <source>
        <dbReference type="Proteomes" id="UP001500657"/>
    </source>
</evidence>
<sequence>MAEIFTGLSTILTIVGWFFFGFGIAQRIRLRKKRITPTKRQLWKWWFMMVGAWVLGGICLLIGNHIATSQTQTADSAVAQQNMADLKALMSEPSGTDTDQCVDHWVDAYRKDAGEDAVVTQDQLDEWTGWCKEGKQAPGS</sequence>